<gene>
    <name evidence="3" type="ORF">DSM104329_04834</name>
</gene>
<evidence type="ECO:0000259" key="2">
    <source>
        <dbReference type="Pfam" id="PF01323"/>
    </source>
</evidence>
<dbReference type="KEGG" id="sbae:DSM104329_04834"/>
<dbReference type="InterPro" id="IPR036249">
    <property type="entry name" value="Thioredoxin-like_sf"/>
</dbReference>
<feature type="domain" description="DSBA-like thioredoxin" evidence="2">
    <location>
        <begin position="6"/>
        <end position="176"/>
    </location>
</feature>
<dbReference type="InterPro" id="IPR001853">
    <property type="entry name" value="DSBA-like_thioredoxin_dom"/>
</dbReference>
<feature type="region of interest" description="Disordered" evidence="1">
    <location>
        <begin position="162"/>
        <end position="181"/>
    </location>
</feature>
<sequence>MTIELIEHTDPGCPWAYSASPALAVVRWRYGDQLDWRLVTIGLTESHEQYVKRGYTAAKSAKGQRRFERFGMPFAPQVKARPAATARMCRAIHAVRLQDPAREREAFRALQFAQFTTDLVMDLDDSLRTALSHVDGLDGEAVVAALDSPEVTEAYEADRAEARTAEGSPTHFQGKHATSDGPVRYTAPSLVFRSNGMQLEAGGFQPLEAYDVVIANLDPTLERRPVPEDPVEALAAFEYALTTAEVAAIMTPDLSVPDLVAIEGLLIDAVAEGRAARVQLGDDALWSVA</sequence>
<dbReference type="EMBL" id="CP087164">
    <property type="protein sequence ID" value="UGS38407.1"/>
    <property type="molecule type" value="Genomic_DNA"/>
</dbReference>
<dbReference type="Gene3D" id="3.40.30.10">
    <property type="entry name" value="Glutaredoxin"/>
    <property type="match status" value="1"/>
</dbReference>
<dbReference type="AlphaFoldDB" id="A0A9E6Y2Q6"/>
<evidence type="ECO:0000256" key="1">
    <source>
        <dbReference type="SAM" id="MobiDB-lite"/>
    </source>
</evidence>
<accession>A0A9E6Y2Q6</accession>
<dbReference type="Proteomes" id="UP001162834">
    <property type="component" value="Chromosome"/>
</dbReference>
<evidence type="ECO:0000313" key="4">
    <source>
        <dbReference type="Proteomes" id="UP001162834"/>
    </source>
</evidence>
<evidence type="ECO:0000313" key="3">
    <source>
        <dbReference type="EMBL" id="UGS38407.1"/>
    </source>
</evidence>
<name>A0A9E6Y2Q6_9ACTN</name>
<dbReference type="Pfam" id="PF01323">
    <property type="entry name" value="DSBA"/>
    <property type="match status" value="1"/>
</dbReference>
<reference evidence="3" key="1">
    <citation type="journal article" date="2022" name="Int. J. Syst. Evol. Microbiol.">
        <title>Pseudomonas aegrilactucae sp. nov. and Pseudomonas morbosilactucae sp. nov., pathogens causing bacterial rot of lettuce in Japan.</title>
        <authorList>
            <person name="Sawada H."/>
            <person name="Fujikawa T."/>
            <person name="Satou M."/>
        </authorList>
    </citation>
    <scope>NUCLEOTIDE SEQUENCE</scope>
    <source>
        <strain evidence="3">0166_1</strain>
    </source>
</reference>
<dbReference type="GO" id="GO:0016491">
    <property type="term" value="F:oxidoreductase activity"/>
    <property type="evidence" value="ECO:0007669"/>
    <property type="project" value="InterPro"/>
</dbReference>
<keyword evidence="4" id="KW-1185">Reference proteome</keyword>
<dbReference type="RefSeq" id="WP_259312429.1">
    <property type="nucleotide sequence ID" value="NZ_CP087164.1"/>
</dbReference>
<proteinExistence type="predicted"/>
<protein>
    <recommendedName>
        <fullName evidence="2">DSBA-like thioredoxin domain-containing protein</fullName>
    </recommendedName>
</protein>
<organism evidence="3 4">
    <name type="scientific">Capillimicrobium parvum</name>
    <dbReference type="NCBI Taxonomy" id="2884022"/>
    <lineage>
        <taxon>Bacteria</taxon>
        <taxon>Bacillati</taxon>
        <taxon>Actinomycetota</taxon>
        <taxon>Thermoleophilia</taxon>
        <taxon>Solirubrobacterales</taxon>
        <taxon>Capillimicrobiaceae</taxon>
        <taxon>Capillimicrobium</taxon>
    </lineage>
</organism>
<dbReference type="SUPFAM" id="SSF52833">
    <property type="entry name" value="Thioredoxin-like"/>
    <property type="match status" value="1"/>
</dbReference>